<dbReference type="Pfam" id="PF13519">
    <property type="entry name" value="VWA_2"/>
    <property type="match status" value="1"/>
</dbReference>
<dbReference type="SMART" id="SM00327">
    <property type="entry name" value="VWA"/>
    <property type="match status" value="1"/>
</dbReference>
<proteinExistence type="predicted"/>
<dbReference type="Pfam" id="PF12034">
    <property type="entry name" value="YfbK_C"/>
    <property type="match status" value="1"/>
</dbReference>
<gene>
    <name evidence="3" type="ORF">GO499_13565</name>
</gene>
<dbReference type="PANTHER" id="PTHR10579:SF43">
    <property type="entry name" value="ZINC FINGER (C3HC4-TYPE RING FINGER) FAMILY PROTEIN"/>
    <property type="match status" value="1"/>
</dbReference>
<dbReference type="Pfam" id="PF12450">
    <property type="entry name" value="vWF_A"/>
    <property type="match status" value="1"/>
</dbReference>
<name>A0A6P1T7E8_9RHOB</name>
<feature type="compositionally biased region" description="Low complexity" evidence="1">
    <location>
        <begin position="91"/>
        <end position="107"/>
    </location>
</feature>
<sequence>MLAAKTPRPATPPTLAREADGAMEPARSAVPVQVPATPLAPEGSSSTAGQAADVVEGTGLGEREASGSFVEESFGIPTPGNSDQANTTPPGQAAPSAAIGTAGLAAAPERRHVSPQRSRNESVQVPTVNTESFASAPASAIKSVASEPVSTFSIDVDTASYSLVRSSLNTGQMPPPQAVRIEELVNYFDYAYAAPESAGTPFTTSVAVSETPWNADTRLMQIGLQGYAIPVTERQPLNLVFLIDTSGSMQDKSKLPLLTAGFRLLLSALNPDDEIAIVTYAGSTGIALQPTPASENATIMQTLDTLTATGSTAGAAGLQQAYALAETMGREGETTRVILATDGDFNVGISDPEALKTFIAGKRDSGTYLSVLGFGRGNLQDATMQALAQNGNGTAAYIDTLAEAQRVLVDDLTANFFPIASDVKIQVEFNPAKVSEYRLIGYETRALRREDFRDDRIDAGEIGAGHSVTALYEVTPKGSPAEQLPPLRYSTEADAALPASDASSGELAFVKLRYKLPGETTSRLVTTPVTADRQDIPAAERDFAAAVAAFGERLRGTGTVGWDRIEGLARPGLANDPHGYRAEFMRLVRLASAVAR</sequence>
<dbReference type="Gene3D" id="3.40.50.410">
    <property type="entry name" value="von Willebrand factor, type A domain"/>
    <property type="match status" value="1"/>
</dbReference>
<dbReference type="PANTHER" id="PTHR10579">
    <property type="entry name" value="CALCIUM-ACTIVATED CHLORIDE CHANNEL REGULATOR"/>
    <property type="match status" value="1"/>
</dbReference>
<evidence type="ECO:0000313" key="4">
    <source>
        <dbReference type="Proteomes" id="UP000464495"/>
    </source>
</evidence>
<feature type="compositionally biased region" description="Polar residues" evidence="1">
    <location>
        <begin position="79"/>
        <end position="90"/>
    </location>
</feature>
<organism evidence="3 4">
    <name type="scientific">Algicella marina</name>
    <dbReference type="NCBI Taxonomy" id="2683284"/>
    <lineage>
        <taxon>Bacteria</taxon>
        <taxon>Pseudomonadati</taxon>
        <taxon>Pseudomonadota</taxon>
        <taxon>Alphaproteobacteria</taxon>
        <taxon>Rhodobacterales</taxon>
        <taxon>Paracoccaceae</taxon>
        <taxon>Algicella</taxon>
    </lineage>
</organism>
<dbReference type="InterPro" id="IPR021908">
    <property type="entry name" value="YfbK_C"/>
</dbReference>
<keyword evidence="4" id="KW-1185">Reference proteome</keyword>
<dbReference type="InterPro" id="IPR002035">
    <property type="entry name" value="VWF_A"/>
</dbReference>
<dbReference type="SUPFAM" id="SSF53300">
    <property type="entry name" value="vWA-like"/>
    <property type="match status" value="1"/>
</dbReference>
<feature type="compositionally biased region" description="Polar residues" evidence="1">
    <location>
        <begin position="115"/>
        <end position="129"/>
    </location>
</feature>
<dbReference type="InterPro" id="IPR022156">
    <property type="entry name" value="Uncharacterised_YfbK_N"/>
</dbReference>
<feature type="region of interest" description="Disordered" evidence="1">
    <location>
        <begin position="1"/>
        <end position="129"/>
    </location>
</feature>
<dbReference type="InterPro" id="IPR051266">
    <property type="entry name" value="CLCR"/>
</dbReference>
<evidence type="ECO:0000259" key="2">
    <source>
        <dbReference type="PROSITE" id="PS50234"/>
    </source>
</evidence>
<dbReference type="InterPro" id="IPR036465">
    <property type="entry name" value="vWFA_dom_sf"/>
</dbReference>
<dbReference type="PROSITE" id="PS50234">
    <property type="entry name" value="VWFA"/>
    <property type="match status" value="1"/>
</dbReference>
<accession>A0A6P1T7E8</accession>
<feature type="compositionally biased region" description="Low complexity" evidence="1">
    <location>
        <begin position="1"/>
        <end position="16"/>
    </location>
</feature>
<dbReference type="Proteomes" id="UP000464495">
    <property type="component" value="Chromosome"/>
</dbReference>
<evidence type="ECO:0000256" key="1">
    <source>
        <dbReference type="SAM" id="MobiDB-lite"/>
    </source>
</evidence>
<reference evidence="3 4" key="1">
    <citation type="submission" date="2019-12" db="EMBL/GenBank/DDBJ databases">
        <title>Complete genome sequence of Algicella marina strain 9Alg 56(T) isolated from the red alga Tichocarpus crinitus.</title>
        <authorList>
            <person name="Kim S.-G."/>
            <person name="Nedashkovskaya O.I."/>
        </authorList>
    </citation>
    <scope>NUCLEOTIDE SEQUENCE [LARGE SCALE GENOMIC DNA]</scope>
    <source>
        <strain evidence="3 4">9Alg 56</strain>
    </source>
</reference>
<feature type="domain" description="VWFA" evidence="2">
    <location>
        <begin position="238"/>
        <end position="416"/>
    </location>
</feature>
<dbReference type="KEGG" id="amaq:GO499_13565"/>
<protein>
    <submittedName>
        <fullName evidence="3">DUF3520 domain-containing protein</fullName>
    </submittedName>
</protein>
<dbReference type="EMBL" id="CP046620">
    <property type="protein sequence ID" value="QHQ37426.1"/>
    <property type="molecule type" value="Genomic_DNA"/>
</dbReference>
<evidence type="ECO:0000313" key="3">
    <source>
        <dbReference type="EMBL" id="QHQ37426.1"/>
    </source>
</evidence>
<dbReference type="AlphaFoldDB" id="A0A6P1T7E8"/>
<dbReference type="CDD" id="cd01465">
    <property type="entry name" value="vWA_subgroup"/>
    <property type="match status" value="1"/>
</dbReference>